<dbReference type="Gene3D" id="1.10.150.20">
    <property type="entry name" value="5' to 3' exonuclease, C-terminal subdomain"/>
    <property type="match status" value="2"/>
</dbReference>
<comment type="caution">
    <text evidence="20">The sequence shown here is derived from an EMBL/GenBank/DDBJ whole genome shotgun (WGS) entry which is preliminary data.</text>
</comment>
<dbReference type="CDD" id="cd09859">
    <property type="entry name" value="PIN_53EXO"/>
    <property type="match status" value="1"/>
</dbReference>
<dbReference type="Pfam" id="PF01367">
    <property type="entry name" value="5_3_exonuc"/>
    <property type="match status" value="1"/>
</dbReference>
<dbReference type="Gene3D" id="3.30.70.370">
    <property type="match status" value="1"/>
</dbReference>
<evidence type="ECO:0000256" key="9">
    <source>
        <dbReference type="ARBA" id="ARBA00022801"/>
    </source>
</evidence>
<dbReference type="FunFam" id="1.20.1060.10:FF:000001">
    <property type="entry name" value="DNA polymerase I"/>
    <property type="match status" value="1"/>
</dbReference>
<dbReference type="SUPFAM" id="SSF47807">
    <property type="entry name" value="5' to 3' exonuclease, C-terminal subdomain"/>
    <property type="match status" value="1"/>
</dbReference>
<evidence type="ECO:0000256" key="2">
    <source>
        <dbReference type="ARBA" id="ARBA00012417"/>
    </source>
</evidence>
<keyword evidence="5 16" id="KW-0548">Nucleotidyltransferase</keyword>
<keyword evidence="12 16" id="KW-0238">DNA-binding</keyword>
<dbReference type="FunFam" id="3.30.420.10:FF:000026">
    <property type="entry name" value="DNA polymerase I"/>
    <property type="match status" value="1"/>
</dbReference>
<dbReference type="RefSeq" id="WP_181549432.1">
    <property type="nucleotide sequence ID" value="NZ_JACDUS010000001.1"/>
</dbReference>
<evidence type="ECO:0000256" key="10">
    <source>
        <dbReference type="ARBA" id="ARBA00022839"/>
    </source>
</evidence>
<dbReference type="InterPro" id="IPR018320">
    <property type="entry name" value="DNA_polymerase_1"/>
</dbReference>
<dbReference type="InterPro" id="IPR020046">
    <property type="entry name" value="5-3_exonucl_a-hlix_arch_N"/>
</dbReference>
<accession>A0A7W0C5Y5</accession>
<dbReference type="PANTHER" id="PTHR10133:SF27">
    <property type="entry name" value="DNA POLYMERASE NU"/>
    <property type="match status" value="1"/>
</dbReference>
<dbReference type="Pfam" id="PF00476">
    <property type="entry name" value="DNA_pol_A"/>
    <property type="match status" value="1"/>
</dbReference>
<dbReference type="EMBL" id="JACDUS010000001">
    <property type="protein sequence ID" value="MBA2879727.1"/>
    <property type="molecule type" value="Genomic_DNA"/>
</dbReference>
<evidence type="ECO:0000313" key="21">
    <source>
        <dbReference type="Proteomes" id="UP000525298"/>
    </source>
</evidence>
<dbReference type="GO" id="GO:0006261">
    <property type="term" value="P:DNA-templated DNA replication"/>
    <property type="evidence" value="ECO:0007669"/>
    <property type="project" value="UniProtKB-UniRule"/>
</dbReference>
<dbReference type="Gene3D" id="1.20.1060.10">
    <property type="entry name" value="Taq DNA Polymerase, Chain T, domain 4"/>
    <property type="match status" value="1"/>
</dbReference>
<dbReference type="InterPro" id="IPR002298">
    <property type="entry name" value="DNA_polymerase_A"/>
</dbReference>
<dbReference type="PROSITE" id="PS00447">
    <property type="entry name" value="DNA_POLYMERASE_A"/>
    <property type="match status" value="1"/>
</dbReference>
<dbReference type="Pfam" id="PF01612">
    <property type="entry name" value="DNA_pol_A_exo1"/>
    <property type="match status" value="1"/>
</dbReference>
<evidence type="ECO:0000256" key="6">
    <source>
        <dbReference type="ARBA" id="ARBA00022705"/>
    </source>
</evidence>
<name>A0A7W0C5Y5_9BACT</name>
<dbReference type="AlphaFoldDB" id="A0A7W0C5Y5"/>
<evidence type="ECO:0000259" key="19">
    <source>
        <dbReference type="SMART" id="SM00482"/>
    </source>
</evidence>
<evidence type="ECO:0000256" key="13">
    <source>
        <dbReference type="ARBA" id="ARBA00023204"/>
    </source>
</evidence>
<dbReference type="InterPro" id="IPR036397">
    <property type="entry name" value="RNaseH_sf"/>
</dbReference>
<keyword evidence="4 16" id="KW-0808">Transferase</keyword>
<evidence type="ECO:0000256" key="12">
    <source>
        <dbReference type="ARBA" id="ARBA00023125"/>
    </source>
</evidence>
<keyword evidence="6 16" id="KW-0235">DNA replication</keyword>
<keyword evidence="21" id="KW-1185">Reference proteome</keyword>
<dbReference type="SUPFAM" id="SSF56672">
    <property type="entry name" value="DNA/RNA polymerases"/>
    <property type="match status" value="1"/>
</dbReference>
<dbReference type="SMART" id="SM00474">
    <property type="entry name" value="35EXOc"/>
    <property type="match status" value="1"/>
</dbReference>
<dbReference type="Gene3D" id="3.40.50.1010">
    <property type="entry name" value="5'-nuclease"/>
    <property type="match status" value="1"/>
</dbReference>
<dbReference type="Proteomes" id="UP000525298">
    <property type="component" value="Unassembled WGS sequence"/>
</dbReference>
<dbReference type="GO" id="GO:0006302">
    <property type="term" value="P:double-strand break repair"/>
    <property type="evidence" value="ECO:0007669"/>
    <property type="project" value="TreeGrafter"/>
</dbReference>
<dbReference type="SMART" id="SM00279">
    <property type="entry name" value="HhH2"/>
    <property type="match status" value="1"/>
</dbReference>
<dbReference type="PRINTS" id="PR00868">
    <property type="entry name" value="DNAPOLI"/>
</dbReference>
<dbReference type="InterPro" id="IPR036279">
    <property type="entry name" value="5-3_exonuclease_C_sf"/>
</dbReference>
<keyword evidence="8 16" id="KW-0227">DNA damage</keyword>
<keyword evidence="10 16" id="KW-0269">Exonuclease</keyword>
<sequence length="893" mass="99821">MSDEQRIYLVDGSTYIHRAYHAIRSLSTSRGFPTNAAYGFARMLIKLIQDRDPKYVAMVFDSRKPTFRHELYPDYKGHRPEMPEDLAMQIPVIHEITEGFNVPVFLMDGYEADDLIGTLARQAEAAGFEVVMVTGDKDMIQLITDKVTMWDPMKDQVTDRDRVLAEKGVEPHQMLDLQGLAGDSSDNIPGVPGIGPKTAATLVQTYGSMDELYARLDEIRAGKQREKLEQFQDQAFLSRKLAKIVTDAPIAFNPGDLAKKAPDANHLARLFRDLEFRKLQEDYPVVSDLSAKDYRVVRDAAALEALAEKLEKSPFFAIDTETTSTEAVRADLVGISVAMEADSAYYIPCGHTGPDAASQLSKTEVLKRLGPVLENPEIGKIGQNIKYDWTVLRRSGANLAGVIFDTMLASYLINPEKRAHGLNQIAMDYLDHRMITYDEVISAQGARLESFAQVPVEKAVTYACEDADITLAAYFKLSPTLESAGLSELLSGIELPLVPVLVKMEETGIRVDKDRLQAMSVDLARELERIEADIYTMAGEEFNINSSQQLGRILFDKLSLPTQKKTKKKTGYSTDVEVLTALCRHHELPELVLHHRMLAKLKSTYVDALFGLINPETGRIHTSFNQTITATGRLSSSNPNLQNIPIRTEAGRDVRRAFIPKQGWHFLAADYSQIELRLLAHYSGDEILISAFANDEDIHARTAAEVFFTDSQNVNAELRQQAKTINFGIIYGMGAYSLSKELGITRKMAQTYIDHYFERYNGVKRFIDQTIEDARQTGRVSTRFGRIRHVPDINSKNANMRGISERAAINTPIQGTAADLLKLAMIQVDADLSQQGLKTAMLLTVHDELVFEVPEDELETVQQRVRQIMENIAELSVPLKVNMAVGSNWAAAH</sequence>
<evidence type="ECO:0000256" key="8">
    <source>
        <dbReference type="ARBA" id="ARBA00022763"/>
    </source>
</evidence>
<dbReference type="InterPro" id="IPR019760">
    <property type="entry name" value="DNA-dir_DNA_pol_A_CS"/>
</dbReference>
<comment type="catalytic activity">
    <reaction evidence="14 16">
        <text>DNA(n) + a 2'-deoxyribonucleoside 5'-triphosphate = DNA(n+1) + diphosphate</text>
        <dbReference type="Rhea" id="RHEA:22508"/>
        <dbReference type="Rhea" id="RHEA-COMP:17339"/>
        <dbReference type="Rhea" id="RHEA-COMP:17340"/>
        <dbReference type="ChEBI" id="CHEBI:33019"/>
        <dbReference type="ChEBI" id="CHEBI:61560"/>
        <dbReference type="ChEBI" id="CHEBI:173112"/>
        <dbReference type="EC" id="2.7.7.7"/>
    </reaction>
</comment>
<evidence type="ECO:0000256" key="5">
    <source>
        <dbReference type="ARBA" id="ARBA00022695"/>
    </source>
</evidence>
<dbReference type="InterPro" id="IPR001098">
    <property type="entry name" value="DNA-dir_DNA_pol_A_palm_dom"/>
</dbReference>
<keyword evidence="11 16" id="KW-0239">DNA-directed DNA polymerase</keyword>
<feature type="domain" description="3'-5' exonuclease" evidence="17">
    <location>
        <begin position="294"/>
        <end position="482"/>
    </location>
</feature>
<dbReference type="InterPro" id="IPR029060">
    <property type="entry name" value="PIN-like_dom_sf"/>
</dbReference>
<gene>
    <name evidence="16" type="primary">polA</name>
    <name evidence="20" type="ORF">HNR65_000034</name>
</gene>
<feature type="domain" description="5'-3' exonuclease" evidence="18">
    <location>
        <begin position="5"/>
        <end position="260"/>
    </location>
</feature>
<keyword evidence="9 16" id="KW-0378">Hydrolase</keyword>
<evidence type="ECO:0000256" key="1">
    <source>
        <dbReference type="ARBA" id="ARBA00007705"/>
    </source>
</evidence>
<dbReference type="SMART" id="SM00482">
    <property type="entry name" value="POLAc"/>
    <property type="match status" value="1"/>
</dbReference>
<dbReference type="Pfam" id="PF02739">
    <property type="entry name" value="5_3_exonuc_N"/>
    <property type="match status" value="1"/>
</dbReference>
<comment type="function">
    <text evidence="16">In addition to polymerase activity, this DNA polymerase exhibits 3'-5' and 5'-3' exonuclease activity.</text>
</comment>
<dbReference type="PANTHER" id="PTHR10133">
    <property type="entry name" value="DNA POLYMERASE I"/>
    <property type="match status" value="1"/>
</dbReference>
<dbReference type="SMART" id="SM00475">
    <property type="entry name" value="53EXOc"/>
    <property type="match status" value="1"/>
</dbReference>
<protein>
    <recommendedName>
        <fullName evidence="3 15">DNA polymerase I</fullName>
        <ecNumber evidence="2 15">2.7.7.7</ecNumber>
    </recommendedName>
</protein>
<keyword evidence="13 16" id="KW-0234">DNA repair</keyword>
<evidence type="ECO:0000259" key="18">
    <source>
        <dbReference type="SMART" id="SM00475"/>
    </source>
</evidence>
<dbReference type="InterPro" id="IPR012337">
    <property type="entry name" value="RNaseH-like_sf"/>
</dbReference>
<dbReference type="InterPro" id="IPR002562">
    <property type="entry name" value="3'-5'_exonuclease_dom"/>
</dbReference>
<dbReference type="InterPro" id="IPR002421">
    <property type="entry name" value="5-3_exonuclease"/>
</dbReference>
<dbReference type="SUPFAM" id="SSF53098">
    <property type="entry name" value="Ribonuclease H-like"/>
    <property type="match status" value="1"/>
</dbReference>
<evidence type="ECO:0000256" key="11">
    <source>
        <dbReference type="ARBA" id="ARBA00022932"/>
    </source>
</evidence>
<dbReference type="GO" id="GO:0008409">
    <property type="term" value="F:5'-3' exonuclease activity"/>
    <property type="evidence" value="ECO:0007669"/>
    <property type="project" value="UniProtKB-UniRule"/>
</dbReference>
<dbReference type="GO" id="GO:0003887">
    <property type="term" value="F:DNA-directed DNA polymerase activity"/>
    <property type="evidence" value="ECO:0007669"/>
    <property type="project" value="UniProtKB-UniRule"/>
</dbReference>
<evidence type="ECO:0000256" key="4">
    <source>
        <dbReference type="ARBA" id="ARBA00022679"/>
    </source>
</evidence>
<evidence type="ECO:0000259" key="17">
    <source>
        <dbReference type="SMART" id="SM00474"/>
    </source>
</evidence>
<dbReference type="InterPro" id="IPR043502">
    <property type="entry name" value="DNA/RNA_pol_sf"/>
</dbReference>
<dbReference type="NCBIfam" id="NF004397">
    <property type="entry name" value="PRK05755.1"/>
    <property type="match status" value="1"/>
</dbReference>
<evidence type="ECO:0000256" key="16">
    <source>
        <dbReference type="RuleBase" id="RU004460"/>
    </source>
</evidence>
<dbReference type="FunFam" id="1.10.150.20:FF:000003">
    <property type="entry name" value="DNA polymerase I"/>
    <property type="match status" value="1"/>
</dbReference>
<dbReference type="FunFam" id="1.10.150.20:FF:000002">
    <property type="entry name" value="DNA polymerase I"/>
    <property type="match status" value="1"/>
</dbReference>
<dbReference type="EC" id="2.7.7.7" evidence="2 15"/>
<dbReference type="Gene3D" id="3.30.420.10">
    <property type="entry name" value="Ribonuclease H-like superfamily/Ribonuclease H"/>
    <property type="match status" value="1"/>
</dbReference>
<evidence type="ECO:0000256" key="7">
    <source>
        <dbReference type="ARBA" id="ARBA00022722"/>
    </source>
</evidence>
<dbReference type="CDD" id="cd08637">
    <property type="entry name" value="DNA_pol_A_pol_I_C"/>
    <property type="match status" value="1"/>
</dbReference>
<dbReference type="CDD" id="cd09898">
    <property type="entry name" value="H3TH_53EXO"/>
    <property type="match status" value="1"/>
</dbReference>
<reference evidence="20 21" key="1">
    <citation type="submission" date="2020-07" db="EMBL/GenBank/DDBJ databases">
        <title>Genomic Encyclopedia of Type Strains, Phase IV (KMG-IV): sequencing the most valuable type-strain genomes for metagenomic binning, comparative biology and taxonomic classification.</title>
        <authorList>
            <person name="Goeker M."/>
        </authorList>
    </citation>
    <scope>NUCLEOTIDE SEQUENCE [LARGE SCALE GENOMIC DNA]</scope>
    <source>
        <strain evidence="20 21">DSM 17721</strain>
    </source>
</reference>
<evidence type="ECO:0000256" key="15">
    <source>
        <dbReference type="NCBIfam" id="TIGR00593"/>
    </source>
</evidence>
<dbReference type="SUPFAM" id="SSF88723">
    <property type="entry name" value="PIN domain-like"/>
    <property type="match status" value="1"/>
</dbReference>
<feature type="domain" description="DNA-directed DNA polymerase family A palm" evidence="19">
    <location>
        <begin position="651"/>
        <end position="857"/>
    </location>
</feature>
<comment type="similarity">
    <text evidence="1 16">Belongs to the DNA polymerase type-A family.</text>
</comment>
<dbReference type="InterPro" id="IPR008918">
    <property type="entry name" value="HhH2"/>
</dbReference>
<evidence type="ECO:0000256" key="3">
    <source>
        <dbReference type="ARBA" id="ARBA00020311"/>
    </source>
</evidence>
<organism evidence="20 21">
    <name type="scientific">Desulfosalsimonas propionicica</name>
    <dbReference type="NCBI Taxonomy" id="332175"/>
    <lineage>
        <taxon>Bacteria</taxon>
        <taxon>Pseudomonadati</taxon>
        <taxon>Thermodesulfobacteriota</taxon>
        <taxon>Desulfobacteria</taxon>
        <taxon>Desulfobacterales</taxon>
        <taxon>Desulfosalsimonadaceae</taxon>
        <taxon>Desulfosalsimonas</taxon>
    </lineage>
</organism>
<dbReference type="GO" id="GO:0008408">
    <property type="term" value="F:3'-5' exonuclease activity"/>
    <property type="evidence" value="ECO:0007669"/>
    <property type="project" value="UniProtKB-UniRule"/>
</dbReference>
<keyword evidence="7" id="KW-0540">Nuclease</keyword>
<evidence type="ECO:0000256" key="14">
    <source>
        <dbReference type="ARBA" id="ARBA00049244"/>
    </source>
</evidence>
<proteinExistence type="inferred from homology"/>
<evidence type="ECO:0000313" key="20">
    <source>
        <dbReference type="EMBL" id="MBA2879727.1"/>
    </source>
</evidence>
<dbReference type="InterPro" id="IPR020045">
    <property type="entry name" value="DNA_polI_H3TH"/>
</dbReference>
<dbReference type="FunFam" id="3.40.50.1010:FF:000001">
    <property type="entry name" value="DNA polymerase I"/>
    <property type="match status" value="1"/>
</dbReference>
<dbReference type="NCBIfam" id="TIGR00593">
    <property type="entry name" value="pola"/>
    <property type="match status" value="1"/>
</dbReference>
<dbReference type="CDD" id="cd06139">
    <property type="entry name" value="DNA_polA_I_Ecoli_like_exo"/>
    <property type="match status" value="1"/>
</dbReference>
<dbReference type="GO" id="GO:0003677">
    <property type="term" value="F:DNA binding"/>
    <property type="evidence" value="ECO:0007669"/>
    <property type="project" value="UniProtKB-UniRule"/>
</dbReference>